<evidence type="ECO:0000256" key="5">
    <source>
        <dbReference type="ARBA" id="ARBA00022990"/>
    </source>
</evidence>
<protein>
    <recommendedName>
        <fullName evidence="6">Acetyl-coenzyme A synthetase</fullName>
        <shortName evidence="6">AcCoA synthetase</shortName>
        <shortName evidence="6">Acs</shortName>
        <ecNumber evidence="6">6.2.1.1</ecNumber>
    </recommendedName>
    <alternativeName>
        <fullName evidence="6">Acetate--CoA ligase</fullName>
    </alternativeName>
    <alternativeName>
        <fullName evidence="6">Acyl-activating enzyme</fullName>
    </alternativeName>
</protein>
<evidence type="ECO:0000256" key="4">
    <source>
        <dbReference type="ARBA" id="ARBA00022840"/>
    </source>
</evidence>
<dbReference type="FunFam" id="3.40.50.12780:FF:000001">
    <property type="entry name" value="Acetyl-coenzyme A synthetase"/>
    <property type="match status" value="1"/>
</dbReference>
<evidence type="ECO:0000259" key="7">
    <source>
        <dbReference type="Pfam" id="PF00501"/>
    </source>
</evidence>
<dbReference type="GO" id="GO:0003987">
    <property type="term" value="F:acetate-CoA ligase activity"/>
    <property type="evidence" value="ECO:0007669"/>
    <property type="project" value="UniProtKB-UniRule"/>
</dbReference>
<dbReference type="PANTHER" id="PTHR24095:SF14">
    <property type="entry name" value="ACETYL-COENZYME A SYNTHETASE 1"/>
    <property type="match status" value="1"/>
</dbReference>
<dbReference type="GO" id="GO:0016208">
    <property type="term" value="F:AMP binding"/>
    <property type="evidence" value="ECO:0007669"/>
    <property type="project" value="InterPro"/>
</dbReference>
<evidence type="ECO:0000256" key="1">
    <source>
        <dbReference type="ARBA" id="ARBA00006432"/>
    </source>
</evidence>
<feature type="binding site" evidence="6">
    <location>
        <position position="313"/>
    </location>
    <ligand>
        <name>CoA</name>
        <dbReference type="ChEBI" id="CHEBI:57287"/>
    </ligand>
</feature>
<evidence type="ECO:0000256" key="2">
    <source>
        <dbReference type="ARBA" id="ARBA00022598"/>
    </source>
</evidence>
<feature type="binding site" evidence="6">
    <location>
        <begin position="413"/>
        <end position="418"/>
    </location>
    <ligand>
        <name>ATP</name>
        <dbReference type="ChEBI" id="CHEBI:30616"/>
    </ligand>
</feature>
<evidence type="ECO:0000313" key="11">
    <source>
        <dbReference type="Proteomes" id="UP000198656"/>
    </source>
</evidence>
<dbReference type="SUPFAM" id="SSF56801">
    <property type="entry name" value="Acetyl-CoA synthetase-like"/>
    <property type="match status" value="1"/>
</dbReference>
<dbReference type="STRING" id="1121419.SAMN05443529_10457"/>
<dbReference type="Proteomes" id="UP000198656">
    <property type="component" value="Unassembled WGS sequence"/>
</dbReference>
<dbReference type="Gene3D" id="3.30.300.30">
    <property type="match status" value="1"/>
</dbReference>
<evidence type="ECO:0000259" key="8">
    <source>
        <dbReference type="Pfam" id="PF13193"/>
    </source>
</evidence>
<feature type="domain" description="AMP-binding enzyme C-terminal" evidence="8">
    <location>
        <begin position="533"/>
        <end position="611"/>
    </location>
</feature>
<sequence length="773" mass="86633">MTEKHNEGLLEEKRFFFPPTEFSAKAIIQNPNIHELGADRATFWNEQGRRLDWFKPWNTVLEWNPPFAKWYVGGKLNAAYNCLDRHLAGPRRNKAALIFEGELGDRRVLTYQDLYREVSQFANVLKSLDVAKGDRVTIYMPLIPETVIAMLACARIGAVHCVVFGGFSAEALKDRIQNSLSKVVVTTDGSYRRGNSIPLKANVDLALPVTCINNCVESVIVVKRTGQPVDMLEGRDVWYHEVMKNASIVCPAEPMDAEDMLFILYTSGTTGKPKGVVHTVGGYMVGVSTTHEWVFDLKEEDVYWCTADVGWITGHSYLVYGPLSNGATILMYEGAPDFPEKDRYWKIIEDYRVTILYTAPTAIRTFMKWGESYPLGRDLSSLRLLGSVGEPINPEAWMWYNKFIGGEHCPIVDTWWQTETGMIMMTPVPGITPLKPGSCTIPFPGVHIEIVDHAGNPVPKGEGGYLVVREPWPAMLKTVYGDDKRYQDTYWSEIADVYFTGDEAKWDEDGYFWVIGRVDDVINVSGHRIGTAEVEGALVDHLSVAEAACVGRTHEVKGQAVFAFVSLKEGIEIYDGLIAELKAHVVQKIGALARPDDIFLTAELPKTRSGKIMRRLLKDIAEGRTIGDTTTLADAEVINFLKKNIDAQKVLDARNASLKFRRNKVSIPDTAVFNRCSDESYEGYSYTIWFATPAQDGSRHPNTHFYFFQWVERLKLVEQVALAITNIMVNNKAAVEAIFAYGTPDFSHAVINEGSITDDLSEEGQICFFGSED</sequence>
<dbReference type="GO" id="GO:0005524">
    <property type="term" value="F:ATP binding"/>
    <property type="evidence" value="ECO:0007669"/>
    <property type="project" value="UniProtKB-KW"/>
</dbReference>
<feature type="binding site" evidence="6">
    <location>
        <position position="544"/>
    </location>
    <ligand>
        <name>Mg(2+)</name>
        <dbReference type="ChEBI" id="CHEBI:18420"/>
    </ligand>
</feature>
<feature type="binding site" evidence="6">
    <location>
        <position position="539"/>
    </location>
    <ligand>
        <name>Mg(2+)</name>
        <dbReference type="ChEBI" id="CHEBI:18420"/>
    </ligand>
</feature>
<evidence type="ECO:0000256" key="3">
    <source>
        <dbReference type="ARBA" id="ARBA00022741"/>
    </source>
</evidence>
<keyword evidence="3 6" id="KW-0547">Nucleotide-binding</keyword>
<dbReference type="Pfam" id="PF00501">
    <property type="entry name" value="AMP-binding"/>
    <property type="match status" value="1"/>
</dbReference>
<dbReference type="InterPro" id="IPR045851">
    <property type="entry name" value="AMP-bd_C_sf"/>
</dbReference>
<dbReference type="InterPro" id="IPR011904">
    <property type="entry name" value="Ac_CoA_lig"/>
</dbReference>
<dbReference type="AlphaFoldDB" id="A0A1G7VAD3"/>
<dbReference type="GO" id="GO:0019427">
    <property type="term" value="P:acetyl-CoA biosynthetic process from acetate"/>
    <property type="evidence" value="ECO:0007669"/>
    <property type="project" value="UniProtKB-UniRule"/>
</dbReference>
<dbReference type="CDD" id="cd05966">
    <property type="entry name" value="ACS"/>
    <property type="match status" value="1"/>
</dbReference>
<comment type="cofactor">
    <cofactor evidence="6">
        <name>Mg(2+)</name>
        <dbReference type="ChEBI" id="CHEBI:18420"/>
    </cofactor>
</comment>
<dbReference type="InterPro" id="IPR032387">
    <property type="entry name" value="ACAS_N"/>
</dbReference>
<keyword evidence="2 6" id="KW-0436">Ligase</keyword>
<comment type="PTM">
    <text evidence="6">Acetylated. Deacetylation by the SIR2-homolog deacetylase activates the enzyme.</text>
</comment>
<feature type="binding site" evidence="6">
    <location>
        <position position="517"/>
    </location>
    <ligand>
        <name>ATP</name>
        <dbReference type="ChEBI" id="CHEBI:30616"/>
    </ligand>
</feature>
<keyword evidence="11" id="KW-1185">Reference proteome</keyword>
<dbReference type="NCBIfam" id="TIGR02188">
    <property type="entry name" value="Ac_CoA_lig_AcsA"/>
    <property type="match status" value="1"/>
</dbReference>
<dbReference type="HAMAP" id="MF_01123">
    <property type="entry name" value="Ac_CoA_synth"/>
    <property type="match status" value="1"/>
</dbReference>
<dbReference type="NCBIfam" id="NF001208">
    <property type="entry name" value="PRK00174.1"/>
    <property type="match status" value="1"/>
</dbReference>
<reference evidence="11" key="1">
    <citation type="submission" date="2016-10" db="EMBL/GenBank/DDBJ databases">
        <authorList>
            <person name="Varghese N."/>
            <person name="Submissions S."/>
        </authorList>
    </citation>
    <scope>NUCLEOTIDE SEQUENCE [LARGE SCALE GENOMIC DNA]</scope>
    <source>
        <strain evidence="11">DSM 8344</strain>
    </source>
</reference>
<comment type="similarity">
    <text evidence="1 6">Belongs to the ATP-dependent AMP-binding enzyme family.</text>
</comment>
<feature type="binding site" evidence="6">
    <location>
        <position position="502"/>
    </location>
    <ligand>
        <name>ATP</name>
        <dbReference type="ChEBI" id="CHEBI:30616"/>
    </ligand>
</feature>
<feature type="domain" description="Acetyl-coenzyme A synthetase N-terminal" evidence="9">
    <location>
        <begin position="38"/>
        <end position="82"/>
    </location>
</feature>
<dbReference type="OrthoDB" id="9778383at2"/>
<comment type="caution">
    <text evidence="6">Lacks conserved residue(s) required for the propagation of feature annotation.</text>
</comment>
<dbReference type="EC" id="6.2.1.1" evidence="6"/>
<comment type="catalytic activity">
    <reaction evidence="6">
        <text>acetate + ATP + CoA = acetyl-CoA + AMP + diphosphate</text>
        <dbReference type="Rhea" id="RHEA:23176"/>
        <dbReference type="ChEBI" id="CHEBI:30089"/>
        <dbReference type="ChEBI" id="CHEBI:30616"/>
        <dbReference type="ChEBI" id="CHEBI:33019"/>
        <dbReference type="ChEBI" id="CHEBI:57287"/>
        <dbReference type="ChEBI" id="CHEBI:57288"/>
        <dbReference type="ChEBI" id="CHEBI:456215"/>
        <dbReference type="EC" id="6.2.1.1"/>
    </reaction>
</comment>
<comment type="function">
    <text evidence="6">Catalyzes the conversion of acetate into acetyl-CoA (AcCoA), an essential intermediate at the junction of anabolic and catabolic pathways. AcsA undergoes a two-step reaction. In the first half reaction, AcsA combines acetate with ATP to form acetyl-adenylate (AcAMP) intermediate. In the second half reaction, it can then transfer the acetyl group from AcAMP to the sulfhydryl group of CoA, forming the product AcCoA.</text>
</comment>
<dbReference type="Gene3D" id="3.40.50.12780">
    <property type="entry name" value="N-terminal domain of ligase-like"/>
    <property type="match status" value="1"/>
</dbReference>
<feature type="binding site" evidence="6">
    <location>
        <begin position="192"/>
        <end position="195"/>
    </location>
    <ligand>
        <name>CoA</name>
        <dbReference type="ChEBI" id="CHEBI:57287"/>
    </ligand>
</feature>
<dbReference type="PROSITE" id="PS00455">
    <property type="entry name" value="AMP_BINDING"/>
    <property type="match status" value="1"/>
</dbReference>
<keyword evidence="4 6" id="KW-0067">ATP-binding</keyword>
<feature type="binding site" evidence="6">
    <location>
        <position position="525"/>
    </location>
    <ligand>
        <name>CoA</name>
        <dbReference type="ChEBI" id="CHEBI:57287"/>
    </ligand>
</feature>
<evidence type="ECO:0000313" key="10">
    <source>
        <dbReference type="EMBL" id="SDG56538.1"/>
    </source>
</evidence>
<dbReference type="RefSeq" id="WP_092330637.1">
    <property type="nucleotide sequence ID" value="NZ_FNCP01000004.1"/>
</dbReference>
<dbReference type="Pfam" id="PF13193">
    <property type="entry name" value="AMP-binding_C"/>
    <property type="match status" value="1"/>
</dbReference>
<dbReference type="InterPro" id="IPR000873">
    <property type="entry name" value="AMP-dep_synth/lig_dom"/>
</dbReference>
<keyword evidence="5 6" id="KW-0007">Acetylation</keyword>
<evidence type="ECO:0000259" key="9">
    <source>
        <dbReference type="Pfam" id="PF16177"/>
    </source>
</evidence>
<dbReference type="InterPro" id="IPR042099">
    <property type="entry name" value="ANL_N_sf"/>
</dbReference>
<evidence type="ECO:0000256" key="6">
    <source>
        <dbReference type="HAMAP-Rule" id="MF_01123"/>
    </source>
</evidence>
<dbReference type="InterPro" id="IPR025110">
    <property type="entry name" value="AMP-bd_C"/>
</dbReference>
<keyword evidence="6" id="KW-0479">Metal-binding</keyword>
<keyword evidence="6" id="KW-0460">Magnesium</keyword>
<dbReference type="GO" id="GO:0005829">
    <property type="term" value="C:cytosol"/>
    <property type="evidence" value="ECO:0007669"/>
    <property type="project" value="TreeGrafter"/>
</dbReference>
<accession>A0A1G7VAD3</accession>
<dbReference type="InterPro" id="IPR020845">
    <property type="entry name" value="AMP-binding_CS"/>
</dbReference>
<feature type="binding site" evidence="6">
    <location>
        <begin position="389"/>
        <end position="391"/>
    </location>
    <ligand>
        <name>ATP</name>
        <dbReference type="ChEBI" id="CHEBI:30616"/>
    </ligand>
</feature>
<dbReference type="Pfam" id="PF16177">
    <property type="entry name" value="ACAS_N"/>
    <property type="match status" value="1"/>
</dbReference>
<feature type="modified residue" description="N6-acetyllysine" evidence="6">
    <location>
        <position position="611"/>
    </location>
</feature>
<dbReference type="PANTHER" id="PTHR24095">
    <property type="entry name" value="ACETYL-COENZYME A SYNTHETASE"/>
    <property type="match status" value="1"/>
</dbReference>
<feature type="binding site" evidence="6">
    <location>
        <position position="528"/>
    </location>
    <ligand>
        <name>ATP</name>
        <dbReference type="ChEBI" id="CHEBI:30616"/>
    </ligand>
</feature>
<feature type="domain" description="AMP-dependent synthetase/ligase" evidence="7">
    <location>
        <begin position="91"/>
        <end position="472"/>
    </location>
</feature>
<proteinExistence type="inferred from homology"/>
<dbReference type="EMBL" id="FNCP01000004">
    <property type="protein sequence ID" value="SDG56538.1"/>
    <property type="molecule type" value="Genomic_DNA"/>
</dbReference>
<dbReference type="GO" id="GO:0046872">
    <property type="term" value="F:metal ion binding"/>
    <property type="evidence" value="ECO:0007669"/>
    <property type="project" value="UniProtKB-KW"/>
</dbReference>
<organism evidence="10 11">
    <name type="scientific">Desulfosporosinus hippei DSM 8344</name>
    <dbReference type="NCBI Taxonomy" id="1121419"/>
    <lineage>
        <taxon>Bacteria</taxon>
        <taxon>Bacillati</taxon>
        <taxon>Bacillota</taxon>
        <taxon>Clostridia</taxon>
        <taxon>Eubacteriales</taxon>
        <taxon>Desulfitobacteriaceae</taxon>
        <taxon>Desulfosporosinus</taxon>
    </lineage>
</organism>
<gene>
    <name evidence="6" type="primary">acsA</name>
    <name evidence="10" type="ORF">SAMN05443529_10457</name>
</gene>
<name>A0A1G7VAD3_9FIRM</name>
<feature type="binding site" evidence="6">
    <location>
        <position position="541"/>
    </location>
    <ligand>
        <name>Mg(2+)</name>
        <dbReference type="ChEBI" id="CHEBI:18420"/>
    </ligand>
</feature>